<proteinExistence type="predicted"/>
<gene>
    <name evidence="2" type="ORF">C8E89_1703</name>
</gene>
<comment type="caution">
    <text evidence="2">The sequence shown here is derived from an EMBL/GenBank/DDBJ whole genome shotgun (WGS) entry which is preliminary data.</text>
</comment>
<evidence type="ECO:0000313" key="2">
    <source>
        <dbReference type="EMBL" id="PXW94300.1"/>
    </source>
</evidence>
<reference evidence="2 3" key="2">
    <citation type="submission" date="2018-06" db="EMBL/GenBank/DDBJ databases">
        <title>Sequencing of bacterial isolates from soil warming experiment in Harvard Forest, Massachusetts, USA.</title>
        <authorList>
            <person name="Deangelis K.PhD."/>
        </authorList>
    </citation>
    <scope>NUCLEOTIDE SEQUENCE [LARGE SCALE GENOMIC DNA]</scope>
    <source>
        <strain evidence="2 3">GAS496</strain>
    </source>
</reference>
<feature type="compositionally biased region" description="Low complexity" evidence="1">
    <location>
        <begin position="69"/>
        <end position="79"/>
    </location>
</feature>
<accession>A0A318H163</accession>
<evidence type="ECO:0008006" key="4">
    <source>
        <dbReference type="Google" id="ProtNLM"/>
    </source>
</evidence>
<dbReference type="Proteomes" id="UP000247781">
    <property type="component" value="Unassembled WGS sequence"/>
</dbReference>
<sequence>MVRERLEHVTRQCVGDGSIQPSSVRLRYHHKRESIEAHLTIVFAALAVGHWIEHQTGWHIKKFVRSGHAATAPSTSAPAGKQLPPPTHYPTTSAKPSPRSIRRSVCNNLAQVGSLRRKSQSCRFSLKLDCYAATLSAQA</sequence>
<evidence type="ECO:0000256" key="1">
    <source>
        <dbReference type="SAM" id="MobiDB-lite"/>
    </source>
</evidence>
<dbReference type="AlphaFoldDB" id="A0A318H163"/>
<protein>
    <recommendedName>
        <fullName evidence="4">DDE family transposase</fullName>
    </recommendedName>
</protein>
<reference evidence="3" key="1">
    <citation type="submission" date="2018-05" db="EMBL/GenBank/DDBJ databases">
        <authorList>
            <person name="Deangelis K."/>
            <person name="Huntemann M."/>
            <person name="Clum A."/>
            <person name="Pillay M."/>
            <person name="Palaniappan K."/>
            <person name="Varghese N."/>
            <person name="Mikhailova N."/>
            <person name="Stamatis D."/>
            <person name="Reddy T."/>
            <person name="Daum C."/>
            <person name="Shapiro N."/>
            <person name="Ivanova N."/>
            <person name="Kyrpides N."/>
            <person name="Woyke T."/>
        </authorList>
    </citation>
    <scope>NUCLEOTIDE SEQUENCE [LARGE SCALE GENOMIC DNA]</scope>
    <source>
        <strain evidence="3">GAS496</strain>
    </source>
</reference>
<keyword evidence="3" id="KW-1185">Reference proteome</keyword>
<dbReference type="EMBL" id="QJJU01000070">
    <property type="protein sequence ID" value="PXW94300.1"/>
    <property type="molecule type" value="Genomic_DNA"/>
</dbReference>
<feature type="region of interest" description="Disordered" evidence="1">
    <location>
        <begin position="69"/>
        <end position="102"/>
    </location>
</feature>
<name>A0A318H163_9MYCO</name>
<evidence type="ECO:0000313" key="3">
    <source>
        <dbReference type="Proteomes" id="UP000247781"/>
    </source>
</evidence>
<organism evidence="2 3">
    <name type="scientific">Mycolicibacterium moriokaense</name>
    <dbReference type="NCBI Taxonomy" id="39691"/>
    <lineage>
        <taxon>Bacteria</taxon>
        <taxon>Bacillati</taxon>
        <taxon>Actinomycetota</taxon>
        <taxon>Actinomycetes</taxon>
        <taxon>Mycobacteriales</taxon>
        <taxon>Mycobacteriaceae</taxon>
        <taxon>Mycolicibacterium</taxon>
    </lineage>
</organism>